<dbReference type="Gene3D" id="1.10.579.10">
    <property type="entry name" value="DNA Cyclobutane Dipyrimidine Photolyase, subunit A, domain 3"/>
    <property type="match status" value="1"/>
</dbReference>
<accession>A4A625</accession>
<dbReference type="RefSeq" id="WP_008292549.1">
    <property type="nucleotide sequence ID" value="NZ_CM002299.1"/>
</dbReference>
<evidence type="ECO:0000259" key="8">
    <source>
        <dbReference type="PROSITE" id="PS51645"/>
    </source>
</evidence>
<evidence type="ECO:0000313" key="10">
    <source>
        <dbReference type="Proteomes" id="UP000019205"/>
    </source>
</evidence>
<dbReference type="InterPro" id="IPR014133">
    <property type="entry name" value="Cry_DASH"/>
</dbReference>
<evidence type="ECO:0000256" key="2">
    <source>
        <dbReference type="ARBA" id="ARBA00017881"/>
    </source>
</evidence>
<comment type="cofactor">
    <cofactor evidence="7">
        <name>(6R)-5,10-methylene-5,6,7,8-tetrahydrofolate</name>
        <dbReference type="ChEBI" id="CHEBI:15636"/>
    </cofactor>
    <text evidence="7">Binds 1 5,10-methenyltetrahydrofolate (MTHF) per subunit.</text>
</comment>
<keyword evidence="10" id="KW-1185">Reference proteome</keyword>
<dbReference type="NCBIfam" id="TIGR02765">
    <property type="entry name" value="crypto_DASH"/>
    <property type="match status" value="1"/>
</dbReference>
<keyword evidence="4 6" id="KW-0274">FAD</keyword>
<dbReference type="Gene3D" id="3.40.50.620">
    <property type="entry name" value="HUPs"/>
    <property type="match status" value="1"/>
</dbReference>
<comment type="similarity">
    <text evidence="1 7">Belongs to the DNA photolyase class-1 family.</text>
</comment>
<keyword evidence="3 6" id="KW-0285">Flavoprotein</keyword>
<feature type="domain" description="Photolyase/cryptochrome alpha/beta" evidence="8">
    <location>
        <begin position="1"/>
        <end position="128"/>
    </location>
</feature>
<name>A4A625_9GAMM</name>
<evidence type="ECO:0000313" key="9">
    <source>
        <dbReference type="EMBL" id="EAQ98472.1"/>
    </source>
</evidence>
<dbReference type="InterPro" id="IPR014729">
    <property type="entry name" value="Rossmann-like_a/b/a_fold"/>
</dbReference>
<feature type="binding site" evidence="6">
    <location>
        <begin position="228"/>
        <end position="232"/>
    </location>
    <ligand>
        <name>FAD</name>
        <dbReference type="ChEBI" id="CHEBI:57692"/>
    </ligand>
</feature>
<proteinExistence type="inferred from homology"/>
<comment type="caution">
    <text evidence="9">The sequence shown here is derived from an EMBL/GenBank/DDBJ whole genome shotgun (WGS) entry which is preliminary data.</text>
</comment>
<evidence type="ECO:0000256" key="4">
    <source>
        <dbReference type="ARBA" id="ARBA00022827"/>
    </source>
</evidence>
<dbReference type="HOGENOM" id="CLU_010348_6_2_6"/>
<dbReference type="eggNOG" id="COG0415">
    <property type="taxonomic scope" value="Bacteria"/>
</dbReference>
<dbReference type="EMBL" id="AAOA02000002">
    <property type="protein sequence ID" value="EAQ98472.1"/>
    <property type="molecule type" value="Genomic_DNA"/>
</dbReference>
<evidence type="ECO:0000256" key="3">
    <source>
        <dbReference type="ARBA" id="ARBA00022630"/>
    </source>
</evidence>
<keyword evidence="5 7" id="KW-0157">Chromophore</keyword>
<dbReference type="InterPro" id="IPR036155">
    <property type="entry name" value="Crypto/Photolyase_N_sf"/>
</dbReference>
<evidence type="ECO:0000256" key="1">
    <source>
        <dbReference type="ARBA" id="ARBA00005862"/>
    </source>
</evidence>
<dbReference type="GO" id="GO:0003904">
    <property type="term" value="F:deoxyribodipyrimidine photo-lyase activity"/>
    <property type="evidence" value="ECO:0007669"/>
    <property type="project" value="TreeGrafter"/>
</dbReference>
<feature type="binding site" evidence="6">
    <location>
        <position position="215"/>
    </location>
    <ligand>
        <name>FAD</name>
        <dbReference type="ChEBI" id="CHEBI:57692"/>
    </ligand>
</feature>
<dbReference type="InterPro" id="IPR005101">
    <property type="entry name" value="Cryptochr/Photolyase_FAD-bd"/>
</dbReference>
<protein>
    <recommendedName>
        <fullName evidence="2 7">Cryptochrome DASH</fullName>
    </recommendedName>
</protein>
<dbReference type="STRING" id="314285.KT71_00805"/>
<dbReference type="Pfam" id="PF03441">
    <property type="entry name" value="FAD_binding_7"/>
    <property type="match status" value="1"/>
</dbReference>
<dbReference type="PRINTS" id="PR00147">
    <property type="entry name" value="DNAPHOTLYASE"/>
</dbReference>
<dbReference type="GO" id="GO:0003677">
    <property type="term" value="F:DNA binding"/>
    <property type="evidence" value="ECO:0007669"/>
    <property type="project" value="TreeGrafter"/>
</dbReference>
<organism evidence="9 10">
    <name type="scientific">Congregibacter litoralis KT71</name>
    <dbReference type="NCBI Taxonomy" id="314285"/>
    <lineage>
        <taxon>Bacteria</taxon>
        <taxon>Pseudomonadati</taxon>
        <taxon>Pseudomonadota</taxon>
        <taxon>Gammaproteobacteria</taxon>
        <taxon>Cellvibrionales</taxon>
        <taxon>Halieaceae</taxon>
        <taxon>Congregibacter</taxon>
    </lineage>
</organism>
<reference evidence="9 10" key="1">
    <citation type="journal article" date="2007" name="Proc. Natl. Acad. Sci. U.S.A.">
        <title>Characterization of a marine gammaproteobacterium capable of aerobic anoxygenic photosynthesis.</title>
        <authorList>
            <person name="Fuchs B.M."/>
            <person name="Spring S."/>
            <person name="Teeling H."/>
            <person name="Quast C."/>
            <person name="Wulf J."/>
            <person name="Schattenhofer M."/>
            <person name="Yan S."/>
            <person name="Ferriera S."/>
            <person name="Johnson J."/>
            <person name="Glockner F.O."/>
            <person name="Amann R."/>
        </authorList>
    </citation>
    <scope>NUCLEOTIDE SEQUENCE [LARGE SCALE GENOMIC DNA]</scope>
    <source>
        <strain evidence="9">KT71</strain>
    </source>
</reference>
<dbReference type="InterPro" id="IPR006050">
    <property type="entry name" value="DNA_photolyase_N"/>
</dbReference>
<feature type="binding site" evidence="6">
    <location>
        <begin position="268"/>
        <end position="276"/>
    </location>
    <ligand>
        <name>FAD</name>
        <dbReference type="ChEBI" id="CHEBI:57692"/>
    </ligand>
</feature>
<dbReference type="GO" id="GO:0006281">
    <property type="term" value="P:DNA repair"/>
    <property type="evidence" value="ECO:0007669"/>
    <property type="project" value="InterPro"/>
</dbReference>
<dbReference type="Pfam" id="PF00875">
    <property type="entry name" value="DNA_photolyase"/>
    <property type="match status" value="1"/>
</dbReference>
<dbReference type="Gene3D" id="1.25.40.80">
    <property type="match status" value="1"/>
</dbReference>
<reference evidence="9 10" key="2">
    <citation type="journal article" date="2009" name="PLoS ONE">
        <title>The photosynthetic apparatus and its regulation in the aerobic gammaproteobacterium Congregibacter litoralis gen. nov., sp. nov.</title>
        <authorList>
            <person name="Spring S."/>
            <person name="Lunsdorf H."/>
            <person name="Fuchs B.M."/>
            <person name="Tindall B.J."/>
        </authorList>
    </citation>
    <scope>NUCLEOTIDE SEQUENCE [LARGE SCALE GENOMIC DNA]</scope>
    <source>
        <strain evidence="9">KT71</strain>
    </source>
</reference>
<dbReference type="PANTHER" id="PTHR11455">
    <property type="entry name" value="CRYPTOCHROME"/>
    <property type="match status" value="1"/>
</dbReference>
<gene>
    <name evidence="9" type="ORF">KT71_00805</name>
</gene>
<dbReference type="GO" id="GO:0071949">
    <property type="term" value="F:FAD binding"/>
    <property type="evidence" value="ECO:0007669"/>
    <property type="project" value="TreeGrafter"/>
</dbReference>
<evidence type="ECO:0000256" key="7">
    <source>
        <dbReference type="RuleBase" id="RU367151"/>
    </source>
</evidence>
<dbReference type="SUPFAM" id="SSF52425">
    <property type="entry name" value="Cryptochrome/photolyase, N-terminal domain"/>
    <property type="match status" value="1"/>
</dbReference>
<dbReference type="InterPro" id="IPR002081">
    <property type="entry name" value="Cryptochrome/DNA_photolyase_1"/>
</dbReference>
<evidence type="ECO:0000256" key="6">
    <source>
        <dbReference type="PIRSR" id="PIRSR602081-1"/>
    </source>
</evidence>
<feature type="binding site" evidence="6">
    <location>
        <begin position="365"/>
        <end position="367"/>
    </location>
    <ligand>
        <name>FAD</name>
        <dbReference type="ChEBI" id="CHEBI:57692"/>
    </ligand>
</feature>
<dbReference type="OrthoDB" id="9772484at2"/>
<dbReference type="InterPro" id="IPR036134">
    <property type="entry name" value="Crypto/Photolyase_FAD-like_sf"/>
</dbReference>
<comment type="cofactor">
    <cofactor evidence="6 7">
        <name>FAD</name>
        <dbReference type="ChEBI" id="CHEBI:57692"/>
    </cofactor>
    <text evidence="6 7">Binds 1 FAD per subunit.</text>
</comment>
<sequence>MRAIYWFRNDLRLHDNPGLVEAAKADELLLLYLWPLQRAWCNTQGLGEQRERFITESLKALQDDLQPLGQSLLVLQGSPELVIPDLVRDYGVDAVHASQCAGSYETRAVRVLRERLHIPVTEHAGNTLFRRSDIKALCPELPRSFSPFRRKVEKNLEPLKPSRDLPQLPPPPAVTFHRIPDAAVKPPVGLPLRGGSSAGQRRLKQFLHSGAIRSYKETRNCLDPLEGSSTLSPWLALGSLSAREVAAAVHEHEAQEGANESTYWLVFELLWREYFFHRALQDGVSLFRHGGREGKVSRCTFEPRNFARWCAGDTNHPLVNALMHQLVATGWMSNRGRQIAASCLIHDFGIDWRYGAAFFEKHLIDYDVGSNYGNWQYIAGVGADPRGGRAFNIEKQTAQYDPDGVFIAKWDGERAAQPMYVTDAADWPINPTGS</sequence>
<comment type="function">
    <text evidence="7">May have a photoreceptor function.</text>
</comment>
<dbReference type="AlphaFoldDB" id="A4A625"/>
<dbReference type="PROSITE" id="PS51645">
    <property type="entry name" value="PHR_CRY_ALPHA_BETA"/>
    <property type="match status" value="1"/>
</dbReference>
<dbReference type="Proteomes" id="UP000019205">
    <property type="component" value="Chromosome"/>
</dbReference>
<keyword evidence="9" id="KW-0456">Lyase</keyword>
<dbReference type="SUPFAM" id="SSF48173">
    <property type="entry name" value="Cryptochrome/photolyase FAD-binding domain"/>
    <property type="match status" value="1"/>
</dbReference>
<evidence type="ECO:0000256" key="5">
    <source>
        <dbReference type="ARBA" id="ARBA00022991"/>
    </source>
</evidence>